<feature type="transmembrane region" description="Helical" evidence="2">
    <location>
        <begin position="12"/>
        <end position="30"/>
    </location>
</feature>
<keyword evidence="2" id="KW-1133">Transmembrane helix</keyword>
<accession>A0ABV8TSV0</accession>
<evidence type="ECO:0000256" key="2">
    <source>
        <dbReference type="SAM" id="Phobius"/>
    </source>
</evidence>
<evidence type="ECO:0000313" key="4">
    <source>
        <dbReference type="Proteomes" id="UP001595823"/>
    </source>
</evidence>
<dbReference type="RefSeq" id="WP_380617555.1">
    <property type="nucleotide sequence ID" value="NZ_JBHSDK010000001.1"/>
</dbReference>
<reference evidence="4" key="1">
    <citation type="journal article" date="2019" name="Int. J. Syst. Evol. Microbiol.">
        <title>The Global Catalogue of Microorganisms (GCM) 10K type strain sequencing project: providing services to taxonomists for standard genome sequencing and annotation.</title>
        <authorList>
            <consortium name="The Broad Institute Genomics Platform"/>
            <consortium name="The Broad Institute Genome Sequencing Center for Infectious Disease"/>
            <person name="Wu L."/>
            <person name="Ma J."/>
        </authorList>
    </citation>
    <scope>NUCLEOTIDE SEQUENCE [LARGE SCALE GENOMIC DNA]</scope>
    <source>
        <strain evidence="4">IBRC-M 10908</strain>
    </source>
</reference>
<keyword evidence="2" id="KW-0812">Transmembrane</keyword>
<feature type="transmembrane region" description="Helical" evidence="2">
    <location>
        <begin position="77"/>
        <end position="97"/>
    </location>
</feature>
<evidence type="ECO:0000313" key="3">
    <source>
        <dbReference type="EMBL" id="MFC4333826.1"/>
    </source>
</evidence>
<feature type="transmembrane region" description="Helical" evidence="2">
    <location>
        <begin position="50"/>
        <end position="70"/>
    </location>
</feature>
<name>A0ABV8TSV0_9ACTN</name>
<gene>
    <name evidence="3" type="ORF">ACFPET_01285</name>
</gene>
<dbReference type="Proteomes" id="UP001595823">
    <property type="component" value="Unassembled WGS sequence"/>
</dbReference>
<keyword evidence="2" id="KW-0472">Membrane</keyword>
<evidence type="ECO:0000256" key="1">
    <source>
        <dbReference type="SAM" id="MobiDB-lite"/>
    </source>
</evidence>
<feature type="compositionally biased region" description="Polar residues" evidence="1">
    <location>
        <begin position="184"/>
        <end position="197"/>
    </location>
</feature>
<feature type="transmembrane region" description="Helical" evidence="2">
    <location>
        <begin position="109"/>
        <end position="129"/>
    </location>
</feature>
<comment type="caution">
    <text evidence="3">The sequence shown here is derived from an EMBL/GenBank/DDBJ whole genome shotgun (WGS) entry which is preliminary data.</text>
</comment>
<organism evidence="3 4">
    <name type="scientific">Salininema proteolyticum</name>
    <dbReference type="NCBI Taxonomy" id="1607685"/>
    <lineage>
        <taxon>Bacteria</taxon>
        <taxon>Bacillati</taxon>
        <taxon>Actinomycetota</taxon>
        <taxon>Actinomycetes</taxon>
        <taxon>Glycomycetales</taxon>
        <taxon>Glycomycetaceae</taxon>
        <taxon>Salininema</taxon>
    </lineage>
</organism>
<keyword evidence="4" id="KW-1185">Reference proteome</keyword>
<dbReference type="EMBL" id="JBHSDK010000001">
    <property type="protein sequence ID" value="MFC4333826.1"/>
    <property type="molecule type" value="Genomic_DNA"/>
</dbReference>
<feature type="region of interest" description="Disordered" evidence="1">
    <location>
        <begin position="170"/>
        <end position="197"/>
    </location>
</feature>
<sequence>MSQRTRIFVHRIAFTVVAVMTFYLVLSTFLPMVDGRSLWTYPWDSAIGEMALMFAAAIVVIGTAMVVWAFAPDIWTWTALIAIMAGAWVATVALGRVDTLASSVHHEMLPSAVVASLLAYAAAFVASFIRPAGYTHLTKWLRWRHSNDDEVRLGVYSEKIFRRTAEQTAKKKERYLGPDVIPTQRFSGQSSGRSDRT</sequence>
<protein>
    <submittedName>
        <fullName evidence="3">Uncharacterized protein</fullName>
    </submittedName>
</protein>
<proteinExistence type="predicted"/>